<organism evidence="16 17">
    <name type="scientific">Lottia gigantea</name>
    <name type="common">Giant owl limpet</name>
    <dbReference type="NCBI Taxonomy" id="225164"/>
    <lineage>
        <taxon>Eukaryota</taxon>
        <taxon>Metazoa</taxon>
        <taxon>Spiralia</taxon>
        <taxon>Lophotrochozoa</taxon>
        <taxon>Mollusca</taxon>
        <taxon>Gastropoda</taxon>
        <taxon>Patellogastropoda</taxon>
        <taxon>Lottioidea</taxon>
        <taxon>Lottiidae</taxon>
        <taxon>Lottia</taxon>
    </lineage>
</organism>
<feature type="disulfide bond" evidence="14">
    <location>
        <begin position="29"/>
        <end position="38"/>
    </location>
</feature>
<dbReference type="Gene3D" id="2.10.25.10">
    <property type="entry name" value="Laminin"/>
    <property type="match status" value="2"/>
</dbReference>
<dbReference type="GO" id="GO:0042063">
    <property type="term" value="P:gliogenesis"/>
    <property type="evidence" value="ECO:0007669"/>
    <property type="project" value="UniProtKB-ARBA"/>
</dbReference>
<dbReference type="CDD" id="cd00054">
    <property type="entry name" value="EGF_CA"/>
    <property type="match status" value="2"/>
</dbReference>
<dbReference type="OrthoDB" id="430340at2759"/>
<dbReference type="InterPro" id="IPR001881">
    <property type="entry name" value="EGF-like_Ca-bd_dom"/>
</dbReference>
<keyword evidence="7" id="KW-0732">Signal</keyword>
<dbReference type="CTD" id="20235324"/>
<gene>
    <name evidence="16" type="ORF">LOTGIDRAFT_147989</name>
</gene>
<evidence type="ECO:0000256" key="9">
    <source>
        <dbReference type="ARBA" id="ARBA00022837"/>
    </source>
</evidence>
<evidence type="ECO:0000256" key="14">
    <source>
        <dbReference type="PROSITE-ProRule" id="PRU00076"/>
    </source>
</evidence>
<dbReference type="GO" id="GO:0007219">
    <property type="term" value="P:Notch signaling pathway"/>
    <property type="evidence" value="ECO:0007669"/>
    <property type="project" value="TreeGrafter"/>
</dbReference>
<dbReference type="OMA" id="VNECWIN"/>
<dbReference type="STRING" id="225164.V4BIE3"/>
<keyword evidence="12 14" id="KW-1015">Disulfide bond</keyword>
<feature type="domain" description="EGF-like" evidence="15">
    <location>
        <begin position="2"/>
        <end position="39"/>
    </location>
</feature>
<evidence type="ECO:0000313" key="16">
    <source>
        <dbReference type="EMBL" id="ESO88389.1"/>
    </source>
</evidence>
<dbReference type="KEGG" id="lgi:LOTGIDRAFT_147989"/>
<dbReference type="Pfam" id="PF00008">
    <property type="entry name" value="EGF"/>
    <property type="match status" value="2"/>
</dbReference>
<dbReference type="HOGENOM" id="CLU_004826_11_2_1"/>
<comment type="caution">
    <text evidence="14">Lacks conserved residue(s) required for the propagation of feature annotation.</text>
</comment>
<evidence type="ECO:0000313" key="17">
    <source>
        <dbReference type="Proteomes" id="UP000030746"/>
    </source>
</evidence>
<keyword evidence="3" id="KW-1003">Cell membrane</keyword>
<evidence type="ECO:0000256" key="13">
    <source>
        <dbReference type="ARBA" id="ARBA00023180"/>
    </source>
</evidence>
<dbReference type="PROSITE" id="PS00022">
    <property type="entry name" value="EGF_1"/>
    <property type="match status" value="2"/>
</dbReference>
<dbReference type="PROSITE" id="PS50026">
    <property type="entry name" value="EGF_3"/>
    <property type="match status" value="2"/>
</dbReference>
<dbReference type="FunFam" id="2.10.25.10:FF:000230">
    <property type="entry name" value="Delta-like protein"/>
    <property type="match status" value="1"/>
</dbReference>
<dbReference type="SMART" id="SM00179">
    <property type="entry name" value="EGF_CA"/>
    <property type="match status" value="2"/>
</dbReference>
<keyword evidence="8" id="KW-0677">Repeat</keyword>
<dbReference type="GO" id="GO:0005509">
    <property type="term" value="F:calcium ion binding"/>
    <property type="evidence" value="ECO:0007669"/>
    <property type="project" value="InterPro"/>
</dbReference>
<proteinExistence type="predicted"/>
<dbReference type="Proteomes" id="UP000030746">
    <property type="component" value="Unassembled WGS sequence"/>
</dbReference>
<evidence type="ECO:0000256" key="3">
    <source>
        <dbReference type="ARBA" id="ARBA00022475"/>
    </source>
</evidence>
<dbReference type="PRINTS" id="PR00010">
    <property type="entry name" value="EGFBLOOD"/>
</dbReference>
<evidence type="ECO:0000256" key="8">
    <source>
        <dbReference type="ARBA" id="ARBA00022737"/>
    </source>
</evidence>
<dbReference type="GO" id="GO:0007409">
    <property type="term" value="P:axonogenesis"/>
    <property type="evidence" value="ECO:0007669"/>
    <property type="project" value="UniProtKB-ARBA"/>
</dbReference>
<evidence type="ECO:0000256" key="12">
    <source>
        <dbReference type="ARBA" id="ARBA00023157"/>
    </source>
</evidence>
<keyword evidence="2" id="KW-0217">Developmental protein</keyword>
<comment type="subcellular location">
    <subcellularLocation>
        <location evidence="1">Cell membrane</location>
        <topology evidence="1">Single-pass type I membrane protein</topology>
    </subcellularLocation>
</comment>
<dbReference type="PROSITE" id="PS01186">
    <property type="entry name" value="EGF_2"/>
    <property type="match status" value="2"/>
</dbReference>
<protein>
    <recommendedName>
        <fullName evidence="15">EGF-like domain-containing protein</fullName>
    </recommendedName>
</protein>
<evidence type="ECO:0000256" key="4">
    <source>
        <dbReference type="ARBA" id="ARBA00022536"/>
    </source>
</evidence>
<dbReference type="PANTHER" id="PTHR12916:SF11">
    <property type="entry name" value="MUCIN-4"/>
    <property type="match status" value="1"/>
</dbReference>
<dbReference type="SMART" id="SM00181">
    <property type="entry name" value="EGF"/>
    <property type="match status" value="2"/>
</dbReference>
<accession>V4BIE3</accession>
<evidence type="ECO:0000256" key="5">
    <source>
        <dbReference type="ARBA" id="ARBA00022692"/>
    </source>
</evidence>
<dbReference type="FunFam" id="2.10.25.10:FF:000659">
    <property type="entry name" value="Crumbs cell polarity complex component 2b"/>
    <property type="match status" value="1"/>
</dbReference>
<dbReference type="AlphaFoldDB" id="V4BIE3"/>
<dbReference type="RefSeq" id="XP_009060923.1">
    <property type="nucleotide sequence ID" value="XM_009062675.1"/>
</dbReference>
<dbReference type="SUPFAM" id="SSF57196">
    <property type="entry name" value="EGF/Laminin"/>
    <property type="match status" value="2"/>
</dbReference>
<dbReference type="EMBL" id="KB202697">
    <property type="protein sequence ID" value="ESO88389.1"/>
    <property type="molecule type" value="Genomic_DNA"/>
</dbReference>
<dbReference type="InterPro" id="IPR000742">
    <property type="entry name" value="EGF"/>
</dbReference>
<keyword evidence="17" id="KW-1185">Reference proteome</keyword>
<keyword evidence="11" id="KW-0472">Membrane</keyword>
<evidence type="ECO:0000256" key="2">
    <source>
        <dbReference type="ARBA" id="ARBA00022473"/>
    </source>
</evidence>
<name>V4BIE3_LOTGI</name>
<feature type="disulfide bond" evidence="14">
    <location>
        <begin position="68"/>
        <end position="77"/>
    </location>
</feature>
<keyword evidence="10" id="KW-1133">Transmembrane helix</keyword>
<evidence type="ECO:0000259" key="15">
    <source>
        <dbReference type="PROSITE" id="PS50026"/>
    </source>
</evidence>
<feature type="domain" description="EGF-like" evidence="15">
    <location>
        <begin position="41"/>
        <end position="78"/>
    </location>
</feature>
<evidence type="ECO:0000256" key="10">
    <source>
        <dbReference type="ARBA" id="ARBA00022989"/>
    </source>
</evidence>
<keyword evidence="4 14" id="KW-0245">EGF-like domain</keyword>
<sequence>LELNPCDSHPCHNGGTCCPTTRGKFRCDCPRGFKGKTCDIVINPCDRHPCHNGGICYPTTRGRFRCDCPRGFKGKTCDIGL</sequence>
<evidence type="ECO:0000256" key="1">
    <source>
        <dbReference type="ARBA" id="ARBA00004251"/>
    </source>
</evidence>
<keyword evidence="6" id="KW-0479">Metal-binding</keyword>
<evidence type="ECO:0000256" key="11">
    <source>
        <dbReference type="ARBA" id="ARBA00023136"/>
    </source>
</evidence>
<feature type="non-terminal residue" evidence="16">
    <location>
        <position position="1"/>
    </location>
</feature>
<dbReference type="GO" id="GO:0005886">
    <property type="term" value="C:plasma membrane"/>
    <property type="evidence" value="ECO:0007669"/>
    <property type="project" value="UniProtKB-SubCell"/>
</dbReference>
<keyword evidence="13" id="KW-0325">Glycoprotein</keyword>
<keyword evidence="9" id="KW-0106">Calcium</keyword>
<keyword evidence="5" id="KW-0812">Transmembrane</keyword>
<evidence type="ECO:0000256" key="6">
    <source>
        <dbReference type="ARBA" id="ARBA00022723"/>
    </source>
</evidence>
<reference evidence="16 17" key="1">
    <citation type="journal article" date="2013" name="Nature">
        <title>Insights into bilaterian evolution from three spiralian genomes.</title>
        <authorList>
            <person name="Simakov O."/>
            <person name="Marletaz F."/>
            <person name="Cho S.J."/>
            <person name="Edsinger-Gonzales E."/>
            <person name="Havlak P."/>
            <person name="Hellsten U."/>
            <person name="Kuo D.H."/>
            <person name="Larsson T."/>
            <person name="Lv J."/>
            <person name="Arendt D."/>
            <person name="Savage R."/>
            <person name="Osoegawa K."/>
            <person name="de Jong P."/>
            <person name="Grimwood J."/>
            <person name="Chapman J.A."/>
            <person name="Shapiro H."/>
            <person name="Aerts A."/>
            <person name="Otillar R.P."/>
            <person name="Terry A.Y."/>
            <person name="Boore J.L."/>
            <person name="Grigoriev I.V."/>
            <person name="Lindberg D.R."/>
            <person name="Seaver E.C."/>
            <person name="Weisblat D.A."/>
            <person name="Putnam N.H."/>
            <person name="Rokhsar D.S."/>
        </authorList>
    </citation>
    <scope>NUCLEOTIDE SEQUENCE [LARGE SCALE GENOMIC DNA]</scope>
</reference>
<evidence type="ECO:0000256" key="7">
    <source>
        <dbReference type="ARBA" id="ARBA00022729"/>
    </source>
</evidence>
<dbReference type="GeneID" id="20235324"/>
<dbReference type="PANTHER" id="PTHR12916">
    <property type="entry name" value="CYTOCHROME C OXIDASE POLYPEPTIDE VIC-2"/>
    <property type="match status" value="1"/>
</dbReference>
<dbReference type="GO" id="GO:0005112">
    <property type="term" value="F:Notch binding"/>
    <property type="evidence" value="ECO:0007669"/>
    <property type="project" value="TreeGrafter"/>
</dbReference>